<accession>A5TU77</accession>
<gene>
    <name evidence="1" type="ORF">FNP_0648</name>
</gene>
<dbReference type="AlphaFoldDB" id="A5TU77"/>
<name>A5TU77_FUSNP</name>
<reference evidence="1" key="1">
    <citation type="submission" date="2006-07" db="EMBL/GenBank/DDBJ databases">
        <authorList>
            <person name="Qin X."/>
            <person name="Weinstock G.M."/>
        </authorList>
    </citation>
    <scope>NUCLEOTIDE SEQUENCE [LARGE SCALE GENOMIC DNA]</scope>
    <source>
        <strain evidence="1">ATCC 10953</strain>
    </source>
</reference>
<dbReference type="Proteomes" id="UP000001921">
    <property type="component" value="Chromosome"/>
</dbReference>
<proteinExistence type="predicted"/>
<sequence>MKLYIKNNIKTAPCLIFPKISGAVFYIFKFY</sequence>
<evidence type="ECO:0000313" key="1">
    <source>
        <dbReference type="EMBL" id="EDK88452.1"/>
    </source>
</evidence>
<protein>
    <submittedName>
        <fullName evidence="1">Uncharacterized protein</fullName>
    </submittedName>
</protein>
<organism evidence="1">
    <name type="scientific">Fusobacterium polymorphum ATCC 10953</name>
    <dbReference type="NCBI Taxonomy" id="393480"/>
    <lineage>
        <taxon>Bacteria</taxon>
        <taxon>Fusobacteriati</taxon>
        <taxon>Fusobacteriota</taxon>
        <taxon>Fusobacteriia</taxon>
        <taxon>Fusobacteriales</taxon>
        <taxon>Fusobacteriaceae</taxon>
        <taxon>Fusobacterium</taxon>
    </lineage>
</organism>
<reference evidence="1" key="2">
    <citation type="submission" date="2007-05" db="EMBL/GenBank/DDBJ databases">
        <title>Genome sequence of Fusobacterium nucleatum subspecies polymorphum - a genetically tractable Fusobacterium.</title>
        <authorList>
            <person name="Karpathy S.E."/>
            <person name="Xiang Q."/>
            <person name="Gioia J."/>
            <person name="Jiang H."/>
            <person name="Liu Y."/>
            <person name="Petrosino J.F."/>
            <person name="Yerrapragada S."/>
            <person name="Fox G.E."/>
            <person name="Kinder Haake S."/>
            <person name="Weinstock G.M."/>
            <person name="Highlander S.K."/>
        </authorList>
    </citation>
    <scope>NUCLEOTIDE SEQUENCE [LARGE SCALE GENOMIC DNA]</scope>
    <source>
        <strain evidence="1">ATCC 10953</strain>
    </source>
</reference>
<dbReference type="EMBL" id="CM000440">
    <property type="protein sequence ID" value="EDK88452.1"/>
    <property type="molecule type" value="Genomic_DNA"/>
</dbReference>
<dbReference type="HOGENOM" id="CLU_3396679_0_0_0"/>